<dbReference type="Gene3D" id="2.60.40.1120">
    <property type="entry name" value="Carboxypeptidase-like, regulatory domain"/>
    <property type="match status" value="1"/>
</dbReference>
<dbReference type="InterPro" id="IPR008969">
    <property type="entry name" value="CarboxyPept-like_regulatory"/>
</dbReference>
<keyword evidence="7 10" id="KW-0472">Membrane</keyword>
<dbReference type="GO" id="GO:0015344">
    <property type="term" value="F:siderophore uptake transmembrane transporter activity"/>
    <property type="evidence" value="ECO:0007669"/>
    <property type="project" value="TreeGrafter"/>
</dbReference>
<evidence type="ECO:0000256" key="8">
    <source>
        <dbReference type="ARBA" id="ARBA00023170"/>
    </source>
</evidence>
<feature type="domain" description="TonB-dependent receptor plug" evidence="13">
    <location>
        <begin position="142"/>
        <end position="220"/>
    </location>
</feature>
<keyword evidence="9 10" id="KW-0998">Cell outer membrane</keyword>
<keyword evidence="2 10" id="KW-0813">Transport</keyword>
<comment type="similarity">
    <text evidence="10 11">Belongs to the TonB-dependent receptor family.</text>
</comment>
<evidence type="ECO:0000256" key="10">
    <source>
        <dbReference type="PROSITE-ProRule" id="PRU01360"/>
    </source>
</evidence>
<dbReference type="SUPFAM" id="SSF56935">
    <property type="entry name" value="Porins"/>
    <property type="match status" value="1"/>
</dbReference>
<evidence type="ECO:0000256" key="1">
    <source>
        <dbReference type="ARBA" id="ARBA00004571"/>
    </source>
</evidence>
<dbReference type="Pfam" id="PF07715">
    <property type="entry name" value="Plug"/>
    <property type="match status" value="1"/>
</dbReference>
<dbReference type="Gene3D" id="2.40.170.20">
    <property type="entry name" value="TonB-dependent receptor, beta-barrel domain"/>
    <property type="match status" value="1"/>
</dbReference>
<protein>
    <submittedName>
        <fullName evidence="14">Outer membrane cobalamin receptor</fullName>
    </submittedName>
</protein>
<keyword evidence="6 11" id="KW-0798">TonB box</keyword>
<dbReference type="Proteomes" id="UP000592180">
    <property type="component" value="Unassembled WGS sequence"/>
</dbReference>
<dbReference type="AlphaFoldDB" id="A0A840KCM7"/>
<name>A0A840KCM7_9FLAO</name>
<dbReference type="InterPro" id="IPR037066">
    <property type="entry name" value="Plug_dom_sf"/>
</dbReference>
<gene>
    <name evidence="14" type="ORF">HNP38_001029</name>
</gene>
<keyword evidence="4 10" id="KW-0812">Transmembrane</keyword>
<keyword evidence="8 14" id="KW-0675">Receptor</keyword>
<reference evidence="14 15" key="1">
    <citation type="submission" date="2020-08" db="EMBL/GenBank/DDBJ databases">
        <title>Functional genomics of gut bacteria from endangered species of beetles.</title>
        <authorList>
            <person name="Carlos-Shanley C."/>
        </authorList>
    </citation>
    <scope>NUCLEOTIDE SEQUENCE [LARGE SCALE GENOMIC DNA]</scope>
    <source>
        <strain evidence="14 15">S00151</strain>
    </source>
</reference>
<sequence>MIHKKLYLPLFVTLTTMAYSQEKVTLSGTIANEASNETLIGASISIPEANTYITTNSYGFYSITLPKGDYTLIISNTGFDNVEEKISLTENTKKNIVLAEKSKAIEEVVLKATSTKANIRKPEMSVNKLSIATIKKMPAVMGEVDVLKSILQLPGVANAQEGSSGFNVRGGSVDGNLVLLDEAVVYNTSHLFGFFSVFNSDVIKDLKLYKGGIPANYGGRISSVLDIYQKEGNNKEYHATGGIGAISSRLLVEGPIVKEKSSFVVAGRASYAHLIMKLAKEPNSAYFYDLNAKLNYRLNDKNSIFLSGYLGNDNMNFNDSFINTYGNSLLNIRWNHIFSDKLFSNASVIYSDYNYGLRLKFVGIDWKSEIKNYNFKYDFKHYLSNKLNLSYGLNSIYYQFNPGTINPFDASSSINPDQIAKKYAFENALYISAEQKISEKLSLNYGLRYSNFQRLGNERVNTYANDQPVIFNPELQIYEEASPTGSISYDKNKKIFGFGNLEPRLAVAYSLNDNQSVKASYNRMSQYIHLISNTASVSPLDIWAPSDQYLKPEILDQAALGYFQNFKNGKYSLEVEAFYKKIKNKADYIDGAELIANKAIERVLLNGEARAYGLEVMARKNSGKLTGWLSYTLSRAEQRTPGRNADEPGINNREWYRANYDKMHNFSLTAAYQFSKKWSFGGIFTFQSGKAATFPNGKYQYQDITIASYGSRNENSLPAYHHLDLSATYTPKPDKKKKWHSEWVFSIYNVYNRSNAASFTFGQNPDSGQSEVRRMSIFGIIPSVTYNFKF</sequence>
<keyword evidence="3 10" id="KW-1134">Transmembrane beta strand</keyword>
<dbReference type="InterPro" id="IPR036942">
    <property type="entry name" value="Beta-barrel_TonB_sf"/>
</dbReference>
<accession>A0A840KCM7</accession>
<dbReference type="InterPro" id="IPR000531">
    <property type="entry name" value="Beta-barrel_TonB"/>
</dbReference>
<evidence type="ECO:0000259" key="12">
    <source>
        <dbReference type="Pfam" id="PF00593"/>
    </source>
</evidence>
<feature type="domain" description="TonB-dependent receptor-like beta-barrel" evidence="12">
    <location>
        <begin position="299"/>
        <end position="750"/>
    </location>
</feature>
<dbReference type="SUPFAM" id="SSF49464">
    <property type="entry name" value="Carboxypeptidase regulatory domain-like"/>
    <property type="match status" value="1"/>
</dbReference>
<evidence type="ECO:0000256" key="7">
    <source>
        <dbReference type="ARBA" id="ARBA00023136"/>
    </source>
</evidence>
<evidence type="ECO:0000313" key="14">
    <source>
        <dbReference type="EMBL" id="MBB4805757.1"/>
    </source>
</evidence>
<dbReference type="PANTHER" id="PTHR30069:SF29">
    <property type="entry name" value="HEMOGLOBIN AND HEMOGLOBIN-HAPTOGLOBIN-BINDING PROTEIN 1-RELATED"/>
    <property type="match status" value="1"/>
</dbReference>
<evidence type="ECO:0000256" key="6">
    <source>
        <dbReference type="ARBA" id="ARBA00023077"/>
    </source>
</evidence>
<dbReference type="Pfam" id="PF00593">
    <property type="entry name" value="TonB_dep_Rec_b-barrel"/>
    <property type="match status" value="1"/>
</dbReference>
<evidence type="ECO:0000256" key="5">
    <source>
        <dbReference type="ARBA" id="ARBA00022729"/>
    </source>
</evidence>
<keyword evidence="5" id="KW-0732">Signal</keyword>
<dbReference type="GO" id="GO:0044718">
    <property type="term" value="P:siderophore transmembrane transport"/>
    <property type="evidence" value="ECO:0007669"/>
    <property type="project" value="TreeGrafter"/>
</dbReference>
<dbReference type="PROSITE" id="PS52016">
    <property type="entry name" value="TONB_DEPENDENT_REC_3"/>
    <property type="match status" value="1"/>
</dbReference>
<dbReference type="InterPro" id="IPR039426">
    <property type="entry name" value="TonB-dep_rcpt-like"/>
</dbReference>
<evidence type="ECO:0000256" key="3">
    <source>
        <dbReference type="ARBA" id="ARBA00022452"/>
    </source>
</evidence>
<evidence type="ECO:0000256" key="4">
    <source>
        <dbReference type="ARBA" id="ARBA00022692"/>
    </source>
</evidence>
<comment type="caution">
    <text evidence="14">The sequence shown here is derived from an EMBL/GenBank/DDBJ whole genome shotgun (WGS) entry which is preliminary data.</text>
</comment>
<dbReference type="InterPro" id="IPR012910">
    <property type="entry name" value="Plug_dom"/>
</dbReference>
<evidence type="ECO:0000256" key="9">
    <source>
        <dbReference type="ARBA" id="ARBA00023237"/>
    </source>
</evidence>
<evidence type="ECO:0000256" key="11">
    <source>
        <dbReference type="RuleBase" id="RU003357"/>
    </source>
</evidence>
<proteinExistence type="inferred from homology"/>
<evidence type="ECO:0000259" key="13">
    <source>
        <dbReference type="Pfam" id="PF07715"/>
    </source>
</evidence>
<keyword evidence="15" id="KW-1185">Reference proteome</keyword>
<evidence type="ECO:0000256" key="2">
    <source>
        <dbReference type="ARBA" id="ARBA00022448"/>
    </source>
</evidence>
<dbReference type="EMBL" id="JACHLE010000001">
    <property type="protein sequence ID" value="MBB4805757.1"/>
    <property type="molecule type" value="Genomic_DNA"/>
</dbReference>
<dbReference type="RefSeq" id="WP_184185465.1">
    <property type="nucleotide sequence ID" value="NZ_JACHLE010000001.1"/>
</dbReference>
<dbReference type="Gene3D" id="2.170.130.10">
    <property type="entry name" value="TonB-dependent receptor, plug domain"/>
    <property type="match status" value="1"/>
</dbReference>
<comment type="subcellular location">
    <subcellularLocation>
        <location evidence="1 10">Cell outer membrane</location>
        <topology evidence="1 10">Multi-pass membrane protein</topology>
    </subcellularLocation>
</comment>
<dbReference type="Pfam" id="PF13715">
    <property type="entry name" value="CarbopepD_reg_2"/>
    <property type="match status" value="1"/>
</dbReference>
<dbReference type="GO" id="GO:0009279">
    <property type="term" value="C:cell outer membrane"/>
    <property type="evidence" value="ECO:0007669"/>
    <property type="project" value="UniProtKB-SubCell"/>
</dbReference>
<dbReference type="PANTHER" id="PTHR30069">
    <property type="entry name" value="TONB-DEPENDENT OUTER MEMBRANE RECEPTOR"/>
    <property type="match status" value="1"/>
</dbReference>
<organism evidence="14 15">
    <name type="scientific">Chryseobacterium defluvii</name>
    <dbReference type="NCBI Taxonomy" id="160396"/>
    <lineage>
        <taxon>Bacteria</taxon>
        <taxon>Pseudomonadati</taxon>
        <taxon>Bacteroidota</taxon>
        <taxon>Flavobacteriia</taxon>
        <taxon>Flavobacteriales</taxon>
        <taxon>Weeksellaceae</taxon>
        <taxon>Chryseobacterium group</taxon>
        <taxon>Chryseobacterium</taxon>
    </lineage>
</organism>
<evidence type="ECO:0000313" key="15">
    <source>
        <dbReference type="Proteomes" id="UP000592180"/>
    </source>
</evidence>